<gene>
    <name evidence="1" type="ORF">AFUS01_LOCUS28765</name>
</gene>
<dbReference type="EMBL" id="CAJVCH010415971">
    <property type="protein sequence ID" value="CAG7818251.1"/>
    <property type="molecule type" value="Genomic_DNA"/>
</dbReference>
<accession>A0A8J2KHT6</accession>
<dbReference type="AlphaFoldDB" id="A0A8J2KHT6"/>
<evidence type="ECO:0000313" key="2">
    <source>
        <dbReference type="Proteomes" id="UP000708208"/>
    </source>
</evidence>
<organism evidence="1 2">
    <name type="scientific">Allacma fusca</name>
    <dbReference type="NCBI Taxonomy" id="39272"/>
    <lineage>
        <taxon>Eukaryota</taxon>
        <taxon>Metazoa</taxon>
        <taxon>Ecdysozoa</taxon>
        <taxon>Arthropoda</taxon>
        <taxon>Hexapoda</taxon>
        <taxon>Collembola</taxon>
        <taxon>Symphypleona</taxon>
        <taxon>Sminthuridae</taxon>
        <taxon>Allacma</taxon>
    </lineage>
</organism>
<evidence type="ECO:0000313" key="1">
    <source>
        <dbReference type="EMBL" id="CAG7818251.1"/>
    </source>
</evidence>
<proteinExistence type="predicted"/>
<protein>
    <submittedName>
        <fullName evidence="1">Uncharacterized protein</fullName>
    </submittedName>
</protein>
<dbReference type="Proteomes" id="UP000708208">
    <property type="component" value="Unassembled WGS sequence"/>
</dbReference>
<name>A0A8J2KHT6_9HEXA</name>
<keyword evidence="2" id="KW-1185">Reference proteome</keyword>
<dbReference type="OrthoDB" id="2250022at2759"/>
<feature type="non-terminal residue" evidence="1">
    <location>
        <position position="1"/>
    </location>
</feature>
<reference evidence="1" key="1">
    <citation type="submission" date="2021-06" db="EMBL/GenBank/DDBJ databases">
        <authorList>
            <person name="Hodson N. C."/>
            <person name="Mongue J. A."/>
            <person name="Jaron S. K."/>
        </authorList>
    </citation>
    <scope>NUCLEOTIDE SEQUENCE</scope>
</reference>
<comment type="caution">
    <text evidence="1">The sequence shown here is derived from an EMBL/GenBank/DDBJ whole genome shotgun (WGS) entry which is preliminary data.</text>
</comment>
<sequence>MQYSFGNMISLMQISTFKKDFLVDPFTLHDEIRSELKLKIEDPGTLLIVHGGAN</sequence>